<dbReference type="InterPro" id="IPR016024">
    <property type="entry name" value="ARM-type_fold"/>
</dbReference>
<dbReference type="PROSITE" id="PS51194">
    <property type="entry name" value="HELICASE_CTER"/>
    <property type="match status" value="1"/>
</dbReference>
<keyword evidence="5" id="KW-0378">Hydrolase</keyword>
<proteinExistence type="inferred from homology"/>
<dbReference type="SUPFAM" id="SSF48371">
    <property type="entry name" value="ARM repeat"/>
    <property type="match status" value="1"/>
</dbReference>
<organism evidence="15 16">
    <name type="scientific">Rhodotorula toruloides</name>
    <name type="common">Yeast</name>
    <name type="synonym">Rhodosporidium toruloides</name>
    <dbReference type="NCBI Taxonomy" id="5286"/>
    <lineage>
        <taxon>Eukaryota</taxon>
        <taxon>Fungi</taxon>
        <taxon>Dikarya</taxon>
        <taxon>Basidiomycota</taxon>
        <taxon>Pucciniomycotina</taxon>
        <taxon>Microbotryomycetes</taxon>
        <taxon>Sporidiobolales</taxon>
        <taxon>Sporidiobolaceae</taxon>
        <taxon>Rhodotorula</taxon>
    </lineage>
</organism>
<reference evidence="15 16" key="1">
    <citation type="submission" date="2015-07" db="EMBL/GenBank/DDBJ databases">
        <authorList>
            <person name="Cajimat M.N.B."/>
            <person name="Milazzo M.L."/>
            <person name="Fulhorst C.F."/>
        </authorList>
    </citation>
    <scope>NUCLEOTIDE SEQUENCE [LARGE SCALE GENOMIC DNA]</scope>
    <source>
        <strain evidence="15">Single colony</strain>
    </source>
</reference>
<feature type="compositionally biased region" description="Low complexity" evidence="12">
    <location>
        <begin position="265"/>
        <end position="276"/>
    </location>
</feature>
<comment type="similarity">
    <text evidence="2">Belongs to the SNF2/RAD54 helicase family.</text>
</comment>
<dbReference type="SMART" id="SM00490">
    <property type="entry name" value="HELICc"/>
    <property type="match status" value="1"/>
</dbReference>
<dbReference type="Gene3D" id="1.25.10.10">
    <property type="entry name" value="Leucine-rich Repeat Variant"/>
    <property type="match status" value="2"/>
</dbReference>
<dbReference type="SMART" id="SM00487">
    <property type="entry name" value="DEXDc"/>
    <property type="match status" value="1"/>
</dbReference>
<dbReference type="PANTHER" id="PTHR36498">
    <property type="entry name" value="TATA-BINDING PROTEIN-ASSOCIATED FACTOR 172"/>
    <property type="match status" value="1"/>
</dbReference>
<dbReference type="InterPro" id="IPR044972">
    <property type="entry name" value="Mot1"/>
</dbReference>
<feature type="compositionally biased region" description="Low complexity" evidence="12">
    <location>
        <begin position="387"/>
        <end position="396"/>
    </location>
</feature>
<feature type="region of interest" description="Disordered" evidence="12">
    <location>
        <begin position="258"/>
        <end position="430"/>
    </location>
</feature>
<dbReference type="SUPFAM" id="SSF52540">
    <property type="entry name" value="P-loop containing nucleoside triphosphate hydrolases"/>
    <property type="match status" value="2"/>
</dbReference>
<dbReference type="FunFam" id="3.40.50.300:FF:000428">
    <property type="entry name" value="TATA-binding protein-associated factor 172"/>
    <property type="match status" value="1"/>
</dbReference>
<evidence type="ECO:0000256" key="7">
    <source>
        <dbReference type="ARBA" id="ARBA00022840"/>
    </source>
</evidence>
<keyword evidence="16" id="KW-1185">Reference proteome</keyword>
<dbReference type="InterPro" id="IPR011989">
    <property type="entry name" value="ARM-like"/>
</dbReference>
<evidence type="ECO:0000256" key="11">
    <source>
        <dbReference type="ARBA" id="ARBA00081329"/>
    </source>
</evidence>
<dbReference type="CDD" id="cd17999">
    <property type="entry name" value="DEXHc_Mot1"/>
    <property type="match status" value="1"/>
</dbReference>
<dbReference type="Pfam" id="PF00271">
    <property type="entry name" value="Helicase_C"/>
    <property type="match status" value="1"/>
</dbReference>
<dbReference type="OMA" id="WYSDIAC"/>
<feature type="domain" description="Helicase C-terminal" evidence="14">
    <location>
        <begin position="1807"/>
        <end position="1955"/>
    </location>
</feature>
<dbReference type="FunFam" id="3.40.50.10810:FF:000009">
    <property type="entry name" value="B-TFIID TATA-box-binding protein-associated factor 1"/>
    <property type="match status" value="1"/>
</dbReference>
<feature type="compositionally biased region" description="Pro residues" evidence="12">
    <location>
        <begin position="280"/>
        <end position="289"/>
    </location>
</feature>
<feature type="compositionally biased region" description="Pro residues" evidence="12">
    <location>
        <begin position="324"/>
        <end position="356"/>
    </location>
</feature>
<feature type="compositionally biased region" description="Basic and acidic residues" evidence="12">
    <location>
        <begin position="421"/>
        <end position="430"/>
    </location>
</feature>
<dbReference type="InterPro" id="IPR000330">
    <property type="entry name" value="SNF2_N"/>
</dbReference>
<dbReference type="GO" id="GO:0016887">
    <property type="term" value="F:ATP hydrolysis activity"/>
    <property type="evidence" value="ECO:0007669"/>
    <property type="project" value="InterPro"/>
</dbReference>
<dbReference type="Pfam" id="PF00176">
    <property type="entry name" value="SNF2-rel_dom"/>
    <property type="match status" value="1"/>
</dbReference>
<dbReference type="InterPro" id="IPR038718">
    <property type="entry name" value="SNF2-like_sf"/>
</dbReference>
<evidence type="ECO:0000256" key="10">
    <source>
        <dbReference type="ARBA" id="ARBA00073046"/>
    </source>
</evidence>
<dbReference type="InterPro" id="IPR022707">
    <property type="entry name" value="Mot1_central_dom"/>
</dbReference>
<accession>A0A0K3C4Z0</accession>
<protein>
    <recommendedName>
        <fullName evidence="10">TATA-binding protein-associated factor mot1</fullName>
    </recommendedName>
    <alternativeName>
        <fullName evidence="11">Modifier of transcription 1</fullName>
    </alternativeName>
</protein>
<evidence type="ECO:0000256" key="1">
    <source>
        <dbReference type="ARBA" id="ARBA00004123"/>
    </source>
</evidence>
<dbReference type="CDD" id="cd18793">
    <property type="entry name" value="SF2_C_SNF"/>
    <property type="match status" value="1"/>
</dbReference>
<evidence type="ECO:0000256" key="5">
    <source>
        <dbReference type="ARBA" id="ARBA00022801"/>
    </source>
</evidence>
<evidence type="ECO:0000256" key="6">
    <source>
        <dbReference type="ARBA" id="ARBA00022806"/>
    </source>
</evidence>
<sequence length="2019" mass="217112">MQQQNLSLREVARDVEEAKEGVGSAGVCPNCCLHRLKGAQDGRVEVRFLSHPHRFSRRNRMSRADDGILAPARQLGAIAGTRVAHPSTNSHGHASVGTDVKLEEGVTGPSKEGVWRGVDGEWNEVIGLVARVLPFLQAKSMDTRQAAAAALGFISRAVGIWDPSSTAPSSSSADVAPPTDDTLSSVMSLSDFNLARVLTDGQLLLGSSGKEYGKLSQLTADELTKAQKDALKNLGLGFGGGADDIGVDVGAELAAGAETHPAAPPASSAASTSSATFVEPPRPALPPPRFKAGGAGALPPPRFKAGGDGATLAALADTKSPSPAYTPGPVPIPPPATPIPAPAPSSAAPPPPPAPAEPEADPYAGLSARERNKLKRKRKVEEKAGIAPSAAPVPAAKKAKTADPTPSPAPVAGPSDSSAVKQEDGDGDSKVIIDPAAKAKERERFGGEIQAKKAADRAEMEVKVGEWPWRGAVERLAVGLLAPSWETRHGSALGLREILKLQGGGGGMLEGLTTAQNQERHRRWCEDLAAKLLCVFALDRFGDYVSDQVVAPVRETAAQALAVLLPAMPASSTAEVLRVLVDMVHQRDVSKYIWQVRHSGLMGLKYFVAVQAHLVDGEVRGNGQLVKMEEDEDVKPRIAPSGSTDVLKAIVDAALVGLRDKDDDVRSAGAATLVPLTNSLVEALPSELQTLVDLLWACLGDSKDDLATSIGGVMDLLAKLLAYPIVLKLLQSPSLETPLPQLIPRLFPFFRHTITSVRLAVLNTLLVFVQLPSVNSSWIDVGLLRLVYQNLIFEDRPDIRRASEGLWLACLYRLATNPSTLQELVAYSSPVLSAWFALLTSPIGTPINSALLWSATASLSGHGGMVHNVDKPMLNQDLALVSVEAIARGRIAGAAALGALLAIWPVETHDETFAPFLESALASTSAFQRFLAATVIEEWANQTVSSGLVKPERSLAETSSLVARLVPRLHEVLATDAPATYAETEPILARLRCDCATFYSAFGSVGKVPSAKLPSVPDAFGLQQAQLVANSFNALAALVPPKSKKTAIPQLEERLRKLQSGIAYFEGVKSKHDRQVFAAVAGACIALQAIPAKITPLLRSVTTSIKTEDNVDLQTRSARSVAAFIDYCSSPASTIRVNPSPKLVGNLCAFLCQDETRTPIFASAKSSRAGILTLQYNPARGTAEKASKDAVAETLDQAAAKLVFRGAQLALTELATRFGPELLDKVPKLWSCMADPLIEMYGSGDVVKGDAILSGDDRKAQELIDCLTVLPVASAKLEPALHKRLTSLLPALAVATRSRFAVVRYAVAKSFATLCDIVPVDGLRFVVESVVPVLADPLNVDHRRGAIELISHIVDLLDVKILPYVIFLVVPVLGRMSDPDDDVRLVATNTFATLVKLVPLEAGLPDPPGFSDELLAKRATEREFLLQLLDGSKVAEYKIPVDIGIELRKYQRDGVSWLAFLARYQLHGLLCDDMGLGKTLQSITILASMHHERAERYKATRAPDAVHLPSLIICPPTLTSHWQHEIKTYAKALRPVIYAGPRADREQLVRSFSKYDAVIMSYDVARNDVELLAPIDWHYCILDEGHIIKNGKTKLTKAVKSLKAIHRLILSGTPIQNNVLELWSLFDFLMPGFLGSEKAFNDRFGKPIAASRDAKSSSKEQEAGALALEALHKQVLPFILRRLKEDVLDDLPPKIIQDYHVELSPLQKQLYDDFSHSQAKQLVDGEVKSSSTAKPQHVFQALQYLRKLVNHPALVFKPELPQYQAALAKVAGADASIRDLAHAPKIRALQQVLLDCGIGASSPSDNASDEAVSQHRALIFCQQKMMLDIVENDLLRKLMPSVTYMRLDGSTDVSKRHAICQTFNADPSIDCLLLTTHVGGLGLNLTGADTVIFVEHDWNPMKDLQAMDRAHRLGQKRVVNVYRLIMRGTLEEKIMGLQRFKLNIASTVVSQQNSDLASLGTDQILDLFQVSDTAPPATSASTGDKPMSQKAILESLDDLPTEGEYGDLDLSAFTASLAS</sequence>
<dbReference type="GO" id="GO:0005634">
    <property type="term" value="C:nucleus"/>
    <property type="evidence" value="ECO:0007669"/>
    <property type="project" value="UniProtKB-SubCell"/>
</dbReference>
<keyword evidence="9" id="KW-0539">Nucleus</keyword>
<dbReference type="Gene3D" id="3.40.50.300">
    <property type="entry name" value="P-loop containing nucleotide triphosphate hydrolases"/>
    <property type="match status" value="1"/>
</dbReference>
<dbReference type="Gene3D" id="3.40.50.10810">
    <property type="entry name" value="Tandem AAA-ATPase domain"/>
    <property type="match status" value="1"/>
</dbReference>
<dbReference type="PROSITE" id="PS51192">
    <property type="entry name" value="HELICASE_ATP_BIND_1"/>
    <property type="match status" value="1"/>
</dbReference>
<keyword evidence="7" id="KW-0067">ATP-binding</keyword>
<dbReference type="InterPro" id="IPR014001">
    <property type="entry name" value="Helicase_ATP-bd"/>
</dbReference>
<evidence type="ECO:0000256" key="8">
    <source>
        <dbReference type="ARBA" id="ARBA00023125"/>
    </source>
</evidence>
<feature type="compositionally biased region" description="Low complexity" evidence="12">
    <location>
        <begin position="310"/>
        <end position="323"/>
    </location>
</feature>
<keyword evidence="8" id="KW-0238">DNA-binding</keyword>
<keyword evidence="3" id="KW-0677">Repeat</keyword>
<evidence type="ECO:0000256" key="4">
    <source>
        <dbReference type="ARBA" id="ARBA00022741"/>
    </source>
</evidence>
<evidence type="ECO:0000313" key="15">
    <source>
        <dbReference type="EMBL" id="CTR04719.1"/>
    </source>
</evidence>
<evidence type="ECO:0000259" key="14">
    <source>
        <dbReference type="PROSITE" id="PS51194"/>
    </source>
</evidence>
<evidence type="ECO:0000256" key="12">
    <source>
        <dbReference type="SAM" id="MobiDB-lite"/>
    </source>
</evidence>
<dbReference type="InterPro" id="IPR027417">
    <property type="entry name" value="P-loop_NTPase"/>
</dbReference>
<dbReference type="GO" id="GO:0004386">
    <property type="term" value="F:helicase activity"/>
    <property type="evidence" value="ECO:0007669"/>
    <property type="project" value="UniProtKB-KW"/>
</dbReference>
<gene>
    <name evidence="15" type="primary">FGENESH: predicted gene_1.580</name>
    <name evidence="15" type="ORF">BN2166_0005800</name>
</gene>
<dbReference type="GO" id="GO:0003677">
    <property type="term" value="F:DNA binding"/>
    <property type="evidence" value="ECO:0007669"/>
    <property type="project" value="UniProtKB-KW"/>
</dbReference>
<keyword evidence="6" id="KW-0347">Helicase</keyword>
<dbReference type="Pfam" id="PF12054">
    <property type="entry name" value="DUF3535"/>
    <property type="match status" value="1"/>
</dbReference>
<feature type="domain" description="Helicase ATP-binding" evidence="13">
    <location>
        <begin position="1459"/>
        <end position="1632"/>
    </location>
</feature>
<dbReference type="STRING" id="5286.A0A0K3C4Z0"/>
<dbReference type="PANTHER" id="PTHR36498:SF1">
    <property type="entry name" value="TATA-BINDING PROTEIN-ASSOCIATED FACTOR 172"/>
    <property type="match status" value="1"/>
</dbReference>
<comment type="subcellular location">
    <subcellularLocation>
        <location evidence="1">Nucleus</location>
    </subcellularLocation>
</comment>
<evidence type="ECO:0000259" key="13">
    <source>
        <dbReference type="PROSITE" id="PS51192"/>
    </source>
</evidence>
<dbReference type="GO" id="GO:0017025">
    <property type="term" value="F:TBP-class protein binding"/>
    <property type="evidence" value="ECO:0007669"/>
    <property type="project" value="InterPro"/>
</dbReference>
<keyword evidence="4" id="KW-0547">Nucleotide-binding</keyword>
<name>A0A0K3C4Z0_RHOTO</name>
<evidence type="ECO:0000256" key="3">
    <source>
        <dbReference type="ARBA" id="ARBA00022737"/>
    </source>
</evidence>
<dbReference type="InterPro" id="IPR001650">
    <property type="entry name" value="Helicase_C-like"/>
</dbReference>
<evidence type="ECO:0000256" key="9">
    <source>
        <dbReference type="ARBA" id="ARBA00023242"/>
    </source>
</evidence>
<evidence type="ECO:0000313" key="16">
    <source>
        <dbReference type="Proteomes" id="UP000199069"/>
    </source>
</evidence>
<dbReference type="EMBL" id="CWKI01000001">
    <property type="protein sequence ID" value="CTR04719.1"/>
    <property type="molecule type" value="Genomic_DNA"/>
</dbReference>
<dbReference type="GO" id="GO:0005524">
    <property type="term" value="F:ATP binding"/>
    <property type="evidence" value="ECO:0007669"/>
    <property type="project" value="UniProtKB-KW"/>
</dbReference>
<dbReference type="InterPro" id="IPR044078">
    <property type="entry name" value="Mot1_ATP-bd"/>
</dbReference>
<dbReference type="Proteomes" id="UP000199069">
    <property type="component" value="Unassembled WGS sequence"/>
</dbReference>
<feature type="region of interest" description="Disordered" evidence="12">
    <location>
        <begin position="1975"/>
        <end position="1996"/>
    </location>
</feature>
<evidence type="ECO:0000256" key="2">
    <source>
        <dbReference type="ARBA" id="ARBA00007025"/>
    </source>
</evidence>
<dbReference type="InterPro" id="IPR049730">
    <property type="entry name" value="SNF2/RAD54-like_C"/>
</dbReference>